<dbReference type="PANTHER" id="PTHR30126:SF39">
    <property type="entry name" value="HTH-TYPE TRANSCRIPTIONAL REGULATOR CYSL"/>
    <property type="match status" value="1"/>
</dbReference>
<comment type="similarity">
    <text evidence="1">Belongs to the LysR transcriptional regulatory family.</text>
</comment>
<keyword evidence="7" id="KW-1185">Reference proteome</keyword>
<dbReference type="Proteomes" id="UP000319103">
    <property type="component" value="Unassembled WGS sequence"/>
</dbReference>
<dbReference type="EMBL" id="VIGB01000003">
    <property type="protein sequence ID" value="TQF06968.1"/>
    <property type="molecule type" value="Genomic_DNA"/>
</dbReference>
<dbReference type="InterPro" id="IPR036388">
    <property type="entry name" value="WH-like_DNA-bd_sf"/>
</dbReference>
<gene>
    <name evidence="6" type="ORF">E6W39_38265</name>
</gene>
<name>A0A540WDC5_9ACTN</name>
<dbReference type="InterPro" id="IPR000847">
    <property type="entry name" value="LysR_HTH_N"/>
</dbReference>
<keyword evidence="2" id="KW-0805">Transcription regulation</keyword>
<evidence type="ECO:0000259" key="5">
    <source>
        <dbReference type="PROSITE" id="PS50931"/>
    </source>
</evidence>
<evidence type="ECO:0000256" key="2">
    <source>
        <dbReference type="ARBA" id="ARBA00023015"/>
    </source>
</evidence>
<organism evidence="6 7">
    <name type="scientific">Kitasatospora acidiphila</name>
    <dbReference type="NCBI Taxonomy" id="2567942"/>
    <lineage>
        <taxon>Bacteria</taxon>
        <taxon>Bacillati</taxon>
        <taxon>Actinomycetota</taxon>
        <taxon>Actinomycetes</taxon>
        <taxon>Kitasatosporales</taxon>
        <taxon>Streptomycetaceae</taxon>
        <taxon>Kitasatospora</taxon>
    </lineage>
</organism>
<dbReference type="OrthoDB" id="3636008at2"/>
<dbReference type="Pfam" id="PF00126">
    <property type="entry name" value="HTH_1"/>
    <property type="match status" value="1"/>
</dbReference>
<dbReference type="InterPro" id="IPR005119">
    <property type="entry name" value="LysR_subst-bd"/>
</dbReference>
<keyword evidence="4" id="KW-0804">Transcription</keyword>
<dbReference type="PANTHER" id="PTHR30126">
    <property type="entry name" value="HTH-TYPE TRANSCRIPTIONAL REGULATOR"/>
    <property type="match status" value="1"/>
</dbReference>
<evidence type="ECO:0000256" key="1">
    <source>
        <dbReference type="ARBA" id="ARBA00009437"/>
    </source>
</evidence>
<protein>
    <submittedName>
        <fullName evidence="6">LysR family transcriptional regulator</fullName>
    </submittedName>
</protein>
<keyword evidence="3" id="KW-0238">DNA-binding</keyword>
<evidence type="ECO:0000313" key="6">
    <source>
        <dbReference type="EMBL" id="TQF06968.1"/>
    </source>
</evidence>
<dbReference type="CDD" id="cd05466">
    <property type="entry name" value="PBP2_LTTR_substrate"/>
    <property type="match status" value="1"/>
</dbReference>
<comment type="caution">
    <text evidence="6">The sequence shown here is derived from an EMBL/GenBank/DDBJ whole genome shotgun (WGS) entry which is preliminary data.</text>
</comment>
<reference evidence="6 7" key="1">
    <citation type="submission" date="2019-06" db="EMBL/GenBank/DDBJ databases">
        <title>Description of Kitasatospora acidophila sp. nov. isolated from pine grove soil, and reclassification of Streptomyces novaecaesareae to Kitasatospora novaeceasareae comb. nov.</title>
        <authorList>
            <person name="Kim M.J."/>
        </authorList>
    </citation>
    <scope>NUCLEOTIDE SEQUENCE [LARGE SCALE GENOMIC DNA]</scope>
    <source>
        <strain evidence="6 7">MMS16-CNU292</strain>
    </source>
</reference>
<dbReference type="PROSITE" id="PS50931">
    <property type="entry name" value="HTH_LYSR"/>
    <property type="match status" value="1"/>
</dbReference>
<dbReference type="AlphaFoldDB" id="A0A540WDC5"/>
<dbReference type="Gene3D" id="3.40.190.10">
    <property type="entry name" value="Periplasmic binding protein-like II"/>
    <property type="match status" value="2"/>
</dbReference>
<evidence type="ECO:0000256" key="4">
    <source>
        <dbReference type="ARBA" id="ARBA00023163"/>
    </source>
</evidence>
<dbReference type="Pfam" id="PF03466">
    <property type="entry name" value="LysR_substrate"/>
    <property type="match status" value="1"/>
</dbReference>
<dbReference type="SUPFAM" id="SSF46785">
    <property type="entry name" value="Winged helix' DNA-binding domain"/>
    <property type="match status" value="1"/>
</dbReference>
<dbReference type="Gene3D" id="1.10.10.10">
    <property type="entry name" value="Winged helix-like DNA-binding domain superfamily/Winged helix DNA-binding domain"/>
    <property type="match status" value="1"/>
</dbReference>
<sequence length="319" mass="33718">MDLDPRRLLVLATVARTGGIAPAARALGVSRSAVSQQLAALEQETGLPLLDRTGPRPELTGAGRVLAATGEQISGQLAAAREQLAGSQSLFGQVAIGASPWLIARLAAGVVQLLNHYHPGLEPSFQEYDLVGGLRAMRRGELDVLLLADDRDTAVPLPPGTRARLMGEDDYRVVVPDSWEPPATPQELSGRPWITAPPQSARGRAFSRFAAEHGIEPATVHVAEHPAAVAALMAARLGAAVLPTFMAAQLPQATTTTLPVSGTLIFRLLHRDGHTAQDLASRIAADALLQAARNHLEAETAAGRIALEIRVRALRDPSE</sequence>
<evidence type="ECO:0000313" key="7">
    <source>
        <dbReference type="Proteomes" id="UP000319103"/>
    </source>
</evidence>
<dbReference type="GO" id="GO:0003700">
    <property type="term" value="F:DNA-binding transcription factor activity"/>
    <property type="evidence" value="ECO:0007669"/>
    <property type="project" value="InterPro"/>
</dbReference>
<proteinExistence type="inferred from homology"/>
<dbReference type="RefSeq" id="WP_141637373.1">
    <property type="nucleotide sequence ID" value="NZ_VIGB01000003.1"/>
</dbReference>
<dbReference type="InterPro" id="IPR036390">
    <property type="entry name" value="WH_DNA-bd_sf"/>
</dbReference>
<evidence type="ECO:0000256" key="3">
    <source>
        <dbReference type="ARBA" id="ARBA00023125"/>
    </source>
</evidence>
<feature type="domain" description="HTH lysR-type" evidence="5">
    <location>
        <begin position="1"/>
        <end position="60"/>
    </location>
</feature>
<accession>A0A540WDC5</accession>
<dbReference type="GO" id="GO:0000976">
    <property type="term" value="F:transcription cis-regulatory region binding"/>
    <property type="evidence" value="ECO:0007669"/>
    <property type="project" value="TreeGrafter"/>
</dbReference>
<dbReference type="SUPFAM" id="SSF53850">
    <property type="entry name" value="Periplasmic binding protein-like II"/>
    <property type="match status" value="1"/>
</dbReference>